<accession>A0A9I9DMT8</accession>
<dbReference type="AlphaFoldDB" id="A0A9I9DMT8"/>
<feature type="compositionally biased region" description="Basic and acidic residues" evidence="1">
    <location>
        <begin position="1"/>
        <end position="11"/>
    </location>
</feature>
<name>A0A9I9DMT8_CUCME</name>
<dbReference type="EnsemblPlants" id="MELO3C021261.2.1">
    <property type="protein sequence ID" value="MELO3C021261.2.1"/>
    <property type="gene ID" value="MELO3C021261.2"/>
</dbReference>
<dbReference type="Gramene" id="MELO3C021261.2.1">
    <property type="protein sequence ID" value="MELO3C021261.2.1"/>
    <property type="gene ID" value="MELO3C021261.2"/>
</dbReference>
<protein>
    <submittedName>
        <fullName evidence="2">Uncharacterized protein</fullName>
    </submittedName>
</protein>
<sequence length="249" mass="27554">MEKRMKDHQTPQREQTTNRRSRKPQKIAKCLTASFSSLSEDKIHSISKENSSPISVVSDVNQISDIDSLISIRGVVDLESSFLQGVNPEFSACCDTSLFPDLSPSSVVSFDNELLDKVSVDFSGSNDMNEASAGSLEAEIAVNSLRRALTQVLLSTDVDHQSKKLIDASMRIIVDDFLAIPQERDRIAQLISVKNYVLSICSKLPSTWSSLILREILIDLVVVDTYEMMMVVLLQINVESNDNNQAVGS</sequence>
<feature type="region of interest" description="Disordered" evidence="1">
    <location>
        <begin position="1"/>
        <end position="26"/>
    </location>
</feature>
<proteinExistence type="predicted"/>
<reference evidence="2" key="1">
    <citation type="submission" date="2023-03" db="UniProtKB">
        <authorList>
            <consortium name="EnsemblPlants"/>
        </authorList>
    </citation>
    <scope>IDENTIFICATION</scope>
</reference>
<organism evidence="2">
    <name type="scientific">Cucumis melo</name>
    <name type="common">Muskmelon</name>
    <dbReference type="NCBI Taxonomy" id="3656"/>
    <lineage>
        <taxon>Eukaryota</taxon>
        <taxon>Viridiplantae</taxon>
        <taxon>Streptophyta</taxon>
        <taxon>Embryophyta</taxon>
        <taxon>Tracheophyta</taxon>
        <taxon>Spermatophyta</taxon>
        <taxon>Magnoliopsida</taxon>
        <taxon>eudicotyledons</taxon>
        <taxon>Gunneridae</taxon>
        <taxon>Pentapetalae</taxon>
        <taxon>rosids</taxon>
        <taxon>fabids</taxon>
        <taxon>Cucurbitales</taxon>
        <taxon>Cucurbitaceae</taxon>
        <taxon>Benincaseae</taxon>
        <taxon>Cucumis</taxon>
    </lineage>
</organism>
<evidence type="ECO:0000313" key="2">
    <source>
        <dbReference type="EnsemblPlants" id="MELO3C021261.2.1"/>
    </source>
</evidence>
<evidence type="ECO:0000256" key="1">
    <source>
        <dbReference type="SAM" id="MobiDB-lite"/>
    </source>
</evidence>